<gene>
    <name evidence="13" type="ORF">H4W27_001793</name>
</gene>
<evidence type="ECO:0000256" key="9">
    <source>
        <dbReference type="ARBA" id="ARBA00023004"/>
    </source>
</evidence>
<dbReference type="PANTHER" id="PTHR31528">
    <property type="entry name" value="4-AMINO-5-HYDROXYMETHYL-2-METHYLPYRIMIDINE PHOSPHATE SYNTHASE THI11-RELATED"/>
    <property type="match status" value="1"/>
</dbReference>
<evidence type="ECO:0000313" key="13">
    <source>
        <dbReference type="EMBL" id="MBE1524675.1"/>
    </source>
</evidence>
<dbReference type="InterPro" id="IPR027939">
    <property type="entry name" value="NMT1/THI5"/>
</dbReference>
<evidence type="ECO:0000256" key="2">
    <source>
        <dbReference type="ARBA" id="ARBA00004948"/>
    </source>
</evidence>
<protein>
    <recommendedName>
        <fullName evidence="10">Thiamine pyrimidine synthase</fullName>
    </recommendedName>
</protein>
<evidence type="ECO:0000256" key="3">
    <source>
        <dbReference type="ARBA" id="ARBA00009406"/>
    </source>
</evidence>
<sequence>MSTLHHHSRPGIRTLTAGSLSLGLLVLTACGGGAVAEDEETSADADYGSIDVPLSWLHTAEFVGLYEAIDNGYYEENGFESVNLIPGGPSATPSTVQVASGAGLVGWSNPLVVASTIEAEGDDAPLKIIGSVFQDIPYTVVTMSENPATEPEDLVGMSVGVPPANEPVFNAFLAANDLEGEVEVASIQADTQPFLNGEIDAYFGFATNELISIEMAGYDVESMMFVDHGLPFSGGSLVATEEDIEENREELKAFLEASIRGWQDALADPEEAARTTVEDHAADQNLDYDHQLRTAETQAELITSEWTRENGLFTMSDDAVADTLAAVEAVGYDVPEDLFDLSLLEEIYEENPDLIEHPLP</sequence>
<evidence type="ECO:0000256" key="7">
    <source>
        <dbReference type="ARBA" id="ARBA00022898"/>
    </source>
</evidence>
<dbReference type="PANTHER" id="PTHR31528:SF1">
    <property type="entry name" value="4-AMINO-5-HYDROXYMETHYL-2-METHYLPYRIMIDINE PHOSPHATE SYNTHASE THI11-RELATED"/>
    <property type="match status" value="1"/>
</dbReference>
<keyword evidence="14" id="KW-1185">Reference proteome</keyword>
<organism evidence="13 14">
    <name type="scientific">Nesterenkonia lutea</name>
    <dbReference type="NCBI Taxonomy" id="272919"/>
    <lineage>
        <taxon>Bacteria</taxon>
        <taxon>Bacillati</taxon>
        <taxon>Actinomycetota</taxon>
        <taxon>Actinomycetes</taxon>
        <taxon>Micrococcales</taxon>
        <taxon>Micrococcaceae</taxon>
        <taxon>Nesterenkonia</taxon>
    </lineage>
</organism>
<evidence type="ECO:0000313" key="14">
    <source>
        <dbReference type="Proteomes" id="UP000643525"/>
    </source>
</evidence>
<evidence type="ECO:0000256" key="8">
    <source>
        <dbReference type="ARBA" id="ARBA00022977"/>
    </source>
</evidence>
<comment type="pathway">
    <text evidence="2">Cofactor biosynthesis; thiamine diphosphate biosynthesis.</text>
</comment>
<keyword evidence="8" id="KW-0784">Thiamine biosynthesis</keyword>
<name>A0ABR9JFG7_9MICC</name>
<dbReference type="Pfam" id="PF09084">
    <property type="entry name" value="NMT1"/>
    <property type="match status" value="1"/>
</dbReference>
<dbReference type="SUPFAM" id="SSF53850">
    <property type="entry name" value="Periplasmic binding protein-like II"/>
    <property type="match status" value="1"/>
</dbReference>
<comment type="catalytic activity">
    <reaction evidence="11">
        <text>N(6)-(pyridoxal phosphate)-L-lysyl-[4-amino-5-hydroxymethyl-2-methylpyrimidine phosphate synthase] + L-histidyl-[4-amino-5-hydroxymethyl-2-methylpyrimidine phosphate synthase] + 2 Fe(3+) + 4 H2O = L-lysyl-[4-amino-5-hydroxymethyl-2-methylpyrimidine phosphate synthase] + (2S)-2-amino-5-hydroxy-4-oxopentanoyl-[4-amino-5-hydroxymethyl-2-methylpyrimidine phosphate synthase] + 4-amino-2-methyl-5-(phosphooxymethyl)pyrimidine + 3-oxopropanoate + 2 Fe(2+) + 2 H(+)</text>
        <dbReference type="Rhea" id="RHEA:65756"/>
        <dbReference type="Rhea" id="RHEA-COMP:16892"/>
        <dbReference type="Rhea" id="RHEA-COMP:16893"/>
        <dbReference type="Rhea" id="RHEA-COMP:16894"/>
        <dbReference type="Rhea" id="RHEA-COMP:16895"/>
        <dbReference type="ChEBI" id="CHEBI:15377"/>
        <dbReference type="ChEBI" id="CHEBI:15378"/>
        <dbReference type="ChEBI" id="CHEBI:29033"/>
        <dbReference type="ChEBI" id="CHEBI:29034"/>
        <dbReference type="ChEBI" id="CHEBI:29969"/>
        <dbReference type="ChEBI" id="CHEBI:29979"/>
        <dbReference type="ChEBI" id="CHEBI:33190"/>
        <dbReference type="ChEBI" id="CHEBI:58354"/>
        <dbReference type="ChEBI" id="CHEBI:143915"/>
        <dbReference type="ChEBI" id="CHEBI:157692"/>
    </reaction>
    <physiologicalReaction direction="left-to-right" evidence="11">
        <dbReference type="Rhea" id="RHEA:65757"/>
    </physiologicalReaction>
</comment>
<dbReference type="Gene3D" id="3.40.190.10">
    <property type="entry name" value="Periplasmic binding protein-like II"/>
    <property type="match status" value="2"/>
</dbReference>
<feature type="domain" description="SsuA/THI5-like" evidence="12">
    <location>
        <begin position="61"/>
        <end position="272"/>
    </location>
</feature>
<keyword evidence="6" id="KW-0479">Metal-binding</keyword>
<evidence type="ECO:0000256" key="10">
    <source>
        <dbReference type="ARBA" id="ARBA00033171"/>
    </source>
</evidence>
<keyword evidence="5" id="KW-0808">Transferase</keyword>
<comment type="caution">
    <text evidence="13">The sequence shown here is derived from an EMBL/GenBank/DDBJ whole genome shotgun (WGS) entry which is preliminary data.</text>
</comment>
<keyword evidence="9" id="KW-0408">Iron</keyword>
<evidence type="ECO:0000256" key="11">
    <source>
        <dbReference type="ARBA" id="ARBA00048179"/>
    </source>
</evidence>
<evidence type="ECO:0000256" key="6">
    <source>
        <dbReference type="ARBA" id="ARBA00022723"/>
    </source>
</evidence>
<comment type="similarity">
    <text evidence="3">Belongs to the NMT1/THI5 family.</text>
</comment>
<dbReference type="InterPro" id="IPR015168">
    <property type="entry name" value="SsuA/THI5"/>
</dbReference>
<accession>A0ABR9JFG7</accession>
<evidence type="ECO:0000256" key="4">
    <source>
        <dbReference type="ARBA" id="ARBA00011738"/>
    </source>
</evidence>
<proteinExistence type="inferred from homology"/>
<comment type="function">
    <text evidence="1">Responsible for the formation of the pyrimidine heterocycle in the thiamine biosynthesis pathway. Catalyzes the formation of hydroxymethylpyrimidine phosphate (HMP-P) from histidine and pyridoxal phosphate (PLP). The protein uses PLP and the active site histidine to form HMP-P, generating an inactive enzyme. The enzyme can only undergo a single turnover, which suggests it is a suicide enzyme.</text>
</comment>
<evidence type="ECO:0000256" key="1">
    <source>
        <dbReference type="ARBA" id="ARBA00003469"/>
    </source>
</evidence>
<dbReference type="RefSeq" id="WP_192595654.1">
    <property type="nucleotide sequence ID" value="NZ_BAAALJ010000002.1"/>
</dbReference>
<evidence type="ECO:0000259" key="12">
    <source>
        <dbReference type="Pfam" id="PF09084"/>
    </source>
</evidence>
<comment type="subunit">
    <text evidence="4">Homodimer.</text>
</comment>
<dbReference type="EMBL" id="JADBED010000001">
    <property type="protein sequence ID" value="MBE1524675.1"/>
    <property type="molecule type" value="Genomic_DNA"/>
</dbReference>
<dbReference type="Proteomes" id="UP000643525">
    <property type="component" value="Unassembled WGS sequence"/>
</dbReference>
<keyword evidence="7" id="KW-0663">Pyridoxal phosphate</keyword>
<reference evidence="13 14" key="1">
    <citation type="submission" date="2020-10" db="EMBL/GenBank/DDBJ databases">
        <title>Sequencing the genomes of 1000 actinobacteria strains.</title>
        <authorList>
            <person name="Klenk H.-P."/>
        </authorList>
    </citation>
    <scope>NUCLEOTIDE SEQUENCE [LARGE SCALE GENOMIC DNA]</scope>
    <source>
        <strain evidence="13 14">DSM 15666</strain>
    </source>
</reference>
<evidence type="ECO:0000256" key="5">
    <source>
        <dbReference type="ARBA" id="ARBA00022679"/>
    </source>
</evidence>